<dbReference type="InterPro" id="IPR049625">
    <property type="entry name" value="Glyco_transf_61_cat"/>
</dbReference>
<gene>
    <name evidence="4" type="ORF">ACHAWO_006646</name>
</gene>
<reference evidence="4 5" key="1">
    <citation type="submission" date="2024-10" db="EMBL/GenBank/DDBJ databases">
        <title>Updated reference genomes for cyclostephanoid diatoms.</title>
        <authorList>
            <person name="Roberts W.R."/>
            <person name="Alverson A.J."/>
        </authorList>
    </citation>
    <scope>NUCLEOTIDE SEQUENCE [LARGE SCALE GENOMIC DNA]</scope>
    <source>
        <strain evidence="4 5">AJA010-31</strain>
    </source>
</reference>
<sequence>MNVQRNNSRSNLTTIDAPLSSINTTSATVLTTNSQLPPLLLRRSTSNSLPDENPTPNIPIADEDPGDRALNVSSHKRKTSGIPLEAEAIVRRDSKLTYIDNNLGAIDDGDEEEGPFTPHNNGGGGGFEDYQEHWSSGNTTGYNTARNFRMALVSQPKNMGLLALGVLIITYLFSSSTATVGDNAEVLPPVPLGEGGAASALTPKDNSQSGITYGEEHMEVVGVPKEAHVHEFNKILFYDSPSKMEILHSKGPIQLNDAIGGLHLYENVCLTNNVDRRGVQDLRGLIYFNDKVKGEKRCVPCEKADGEKDKRVNHDCGMNGLNIMYASSVNDWTTCIGQEENMDLMAEFHQTQAPLEVNSIHFFKESTFLLQFNALDMETSLFDMLMTYLPHWDNFREEWNFPFDAVISHSLQGCLSHSHNWFCEVLHQMNAFGPAKEIPWEPNDTTLYCFKELIYNEVGYQRNLDQGDLVNREILGEFREILFRKFALPRRRTVEDRKEEADAIASLSDAEKKEDGIDVESIIPSETKIIFYDNKLSQQTKWNEMESLITKARSLEKYSNIKFVTVDDFSTLTVAQQARTFNEADAVIMVHGEHMANAIFAVDGTTFVEVGCKVQSLIGNANFMNLMDGTYKSVERCKGEDDAACVVCEGDDDYADFTMTPAVFEKMIDDVVQSLNA</sequence>
<keyword evidence="2" id="KW-1133">Transmembrane helix</keyword>
<dbReference type="EMBL" id="JALLPJ020000268">
    <property type="protein sequence ID" value="KAL3797010.1"/>
    <property type="molecule type" value="Genomic_DNA"/>
</dbReference>
<keyword evidence="2" id="KW-0812">Transmembrane</keyword>
<organism evidence="4 5">
    <name type="scientific">Cyclotella atomus</name>
    <dbReference type="NCBI Taxonomy" id="382360"/>
    <lineage>
        <taxon>Eukaryota</taxon>
        <taxon>Sar</taxon>
        <taxon>Stramenopiles</taxon>
        <taxon>Ochrophyta</taxon>
        <taxon>Bacillariophyta</taxon>
        <taxon>Coscinodiscophyceae</taxon>
        <taxon>Thalassiosirophycidae</taxon>
        <taxon>Stephanodiscales</taxon>
        <taxon>Stephanodiscaceae</taxon>
        <taxon>Cyclotella</taxon>
    </lineage>
</organism>
<accession>A0ABD3QFW9</accession>
<keyword evidence="5" id="KW-1185">Reference proteome</keyword>
<dbReference type="Proteomes" id="UP001530400">
    <property type="component" value="Unassembled WGS sequence"/>
</dbReference>
<evidence type="ECO:0000259" key="3">
    <source>
        <dbReference type="Pfam" id="PF04577"/>
    </source>
</evidence>
<feature type="region of interest" description="Disordered" evidence="1">
    <location>
        <begin position="38"/>
        <end position="66"/>
    </location>
</feature>
<evidence type="ECO:0000313" key="4">
    <source>
        <dbReference type="EMBL" id="KAL3797010.1"/>
    </source>
</evidence>
<dbReference type="Pfam" id="PF04577">
    <property type="entry name" value="Glyco_transf_61"/>
    <property type="match status" value="1"/>
</dbReference>
<keyword evidence="2" id="KW-0472">Membrane</keyword>
<protein>
    <recommendedName>
        <fullName evidence="3">Glycosyltransferase 61 catalytic domain-containing protein</fullName>
    </recommendedName>
</protein>
<feature type="transmembrane region" description="Helical" evidence="2">
    <location>
        <begin position="159"/>
        <end position="181"/>
    </location>
</feature>
<feature type="domain" description="Glycosyltransferase 61 catalytic" evidence="3">
    <location>
        <begin position="440"/>
        <end position="608"/>
    </location>
</feature>
<evidence type="ECO:0000313" key="5">
    <source>
        <dbReference type="Proteomes" id="UP001530400"/>
    </source>
</evidence>
<name>A0ABD3QFW9_9STRA</name>
<comment type="caution">
    <text evidence="4">The sequence shown here is derived from an EMBL/GenBank/DDBJ whole genome shotgun (WGS) entry which is preliminary data.</text>
</comment>
<dbReference type="AlphaFoldDB" id="A0ABD3QFW9"/>
<evidence type="ECO:0000256" key="2">
    <source>
        <dbReference type="SAM" id="Phobius"/>
    </source>
</evidence>
<evidence type="ECO:0000256" key="1">
    <source>
        <dbReference type="SAM" id="MobiDB-lite"/>
    </source>
</evidence>
<proteinExistence type="predicted"/>